<organism evidence="2 3">
    <name type="scientific">Cirrhinus mrigala</name>
    <name type="common">Mrigala</name>
    <dbReference type="NCBI Taxonomy" id="683832"/>
    <lineage>
        <taxon>Eukaryota</taxon>
        <taxon>Metazoa</taxon>
        <taxon>Chordata</taxon>
        <taxon>Craniata</taxon>
        <taxon>Vertebrata</taxon>
        <taxon>Euteleostomi</taxon>
        <taxon>Actinopterygii</taxon>
        <taxon>Neopterygii</taxon>
        <taxon>Teleostei</taxon>
        <taxon>Ostariophysi</taxon>
        <taxon>Cypriniformes</taxon>
        <taxon>Cyprinidae</taxon>
        <taxon>Labeoninae</taxon>
        <taxon>Labeonini</taxon>
        <taxon>Cirrhinus</taxon>
    </lineage>
</organism>
<reference evidence="2 3" key="1">
    <citation type="submission" date="2024-05" db="EMBL/GenBank/DDBJ databases">
        <title>Genome sequencing and assembly of Indian major carp, Cirrhinus mrigala (Hamilton, 1822).</title>
        <authorList>
            <person name="Mohindra V."/>
            <person name="Chowdhury L.M."/>
            <person name="Lal K."/>
            <person name="Jena J.K."/>
        </authorList>
    </citation>
    <scope>NUCLEOTIDE SEQUENCE [LARGE SCALE GENOMIC DNA]</scope>
    <source>
        <strain evidence="2">CM1030</strain>
        <tissue evidence="2">Blood</tissue>
    </source>
</reference>
<dbReference type="Proteomes" id="UP001529510">
    <property type="component" value="Unassembled WGS sequence"/>
</dbReference>
<evidence type="ECO:0000256" key="1">
    <source>
        <dbReference type="SAM" id="MobiDB-lite"/>
    </source>
</evidence>
<feature type="region of interest" description="Disordered" evidence="1">
    <location>
        <begin position="485"/>
        <end position="515"/>
    </location>
</feature>
<feature type="compositionally biased region" description="Polar residues" evidence="1">
    <location>
        <begin position="486"/>
        <end position="501"/>
    </location>
</feature>
<dbReference type="EMBL" id="JAMKFB020000005">
    <property type="protein sequence ID" value="KAL0192921.1"/>
    <property type="molecule type" value="Genomic_DNA"/>
</dbReference>
<keyword evidence="3" id="KW-1185">Reference proteome</keyword>
<protein>
    <submittedName>
        <fullName evidence="2">Uncharacterized protein</fullName>
    </submittedName>
</protein>
<feature type="region of interest" description="Disordered" evidence="1">
    <location>
        <begin position="537"/>
        <end position="581"/>
    </location>
</feature>
<dbReference type="AlphaFoldDB" id="A0ABD0R3F4"/>
<gene>
    <name evidence="2" type="ORF">M9458_011217</name>
</gene>
<feature type="compositionally biased region" description="Basic and acidic residues" evidence="1">
    <location>
        <begin position="546"/>
        <end position="562"/>
    </location>
</feature>
<accession>A0ABD0R3F4</accession>
<proteinExistence type="predicted"/>
<feature type="non-terminal residue" evidence="2">
    <location>
        <position position="1"/>
    </location>
</feature>
<name>A0ABD0R3F4_CIRMR</name>
<comment type="caution">
    <text evidence="2">The sequence shown here is derived from an EMBL/GenBank/DDBJ whole genome shotgun (WGS) entry which is preliminary data.</text>
</comment>
<evidence type="ECO:0000313" key="2">
    <source>
        <dbReference type="EMBL" id="KAL0192921.1"/>
    </source>
</evidence>
<sequence length="928" mass="97564">SRVPEFLSFPVFSFLAWPSHYVCLAAFRTARSFHGLFPHLAPHGLRSPRIDPRLPLGLFLCLAPYIPVCYCFDPACSTMFLSRPVNKSSHLNPLASRLFPHVTEYSVTQGSSSFFHGQSTGMDTTRILFRLRQGPRTLEQYIREFLAIANHSALPDCTVIEIFCDGVNEPLKARLRREGLRSSLAAFMDFALLSVGSSFTVGVAEEEHNIAVGAAAKFSQPRIPGHFDLMITTPVLSPARQTAAAPEHVYIMAATTDSVRKMAAAPVHAHVMAAMAEPVHKMAAKTELRHVTAATPEPSKAKAAFPESSRVTAAFPESSQVAAVFPESSQVAAVFPVSSQVAAVFPESSQVTVVVPVSSQVTAVSPESSKVTAVAPVSGKATAVSPKSSQDTAVVPVSSQATAAVPEAVVPEPSQVRAVVPEPSQVRAVVPESSQSSKFTAVVPESSKVTAVIPESSKAKAVVPEPSQVTAGLHEPGQVTADLHESSQVTSDLHNPGQVTTDLHEPSQASDGLHEPGQVTADLQETVDLREPSEAIAVVPESNHVPSDRPESSHIPFDRPESGHVSSDTPEPRHFSSDTPSVLDPPLVSLQAANIPLALGLTNPTIKESAPEVSADHKFAPEIPSVHKSAPEVLTDHESAPAPPEMIVLAADSPKGVTDTTIETPEVAAFAAEPLEVAASTAAPPGAVMPATVSTEVAAGAAEPQVTGMSVLAPCTVVAPNNPHPVSVLMPVPELAVETAYELSPCPVPAIFGLSAPPVTATKATNELSAFLLVLSASSVRALPRSQFMTRVPALPWRASATPPVPPAPPWRAPALPVLPQSPGPPQGPGPPTLALFRCRPTAPLDCWWAGVSGSRSLVGGFVMNLVGDLRSTHHQMSLSPCHITQTVTLHPGLRLPSLIALIAPTPVANQARYKSPGLSPCISQSIV</sequence>
<feature type="non-terminal residue" evidence="2">
    <location>
        <position position="928"/>
    </location>
</feature>
<evidence type="ECO:0000313" key="3">
    <source>
        <dbReference type="Proteomes" id="UP001529510"/>
    </source>
</evidence>